<feature type="transmembrane region" description="Helical" evidence="5">
    <location>
        <begin position="81"/>
        <end position="108"/>
    </location>
</feature>
<reference evidence="7 8" key="2">
    <citation type="journal article" date="2017" name="Genome Announc.">
        <title>Draft genome sequence of Aquitalea magnusonii strain H3, a plant growth-promoting bacterium of duckweed Lemna minor.</title>
        <authorList>
            <person name="Ishizawa H."/>
            <person name="Kuroda M."/>
            <person name="Ike M."/>
        </authorList>
    </citation>
    <scope>NUCLEOTIDE SEQUENCE [LARGE SCALE GENOMIC DNA]</scope>
    <source>
        <strain evidence="7 8">H3</strain>
    </source>
</reference>
<feature type="transmembrane region" description="Helical" evidence="5">
    <location>
        <begin position="20"/>
        <end position="40"/>
    </location>
</feature>
<dbReference type="KEGG" id="amah:DLM_2005"/>
<dbReference type="AlphaFoldDB" id="A0A3G9GHA0"/>
<comment type="subcellular location">
    <subcellularLocation>
        <location evidence="1">Membrane</location>
    </subcellularLocation>
</comment>
<proteinExistence type="predicted"/>
<evidence type="ECO:0000313" key="7">
    <source>
        <dbReference type="EMBL" id="BBF85621.1"/>
    </source>
</evidence>
<gene>
    <name evidence="7" type="ORF">DLM_2005</name>
</gene>
<dbReference type="OrthoDB" id="9775421at2"/>
<keyword evidence="8" id="KW-1185">Reference proteome</keyword>
<keyword evidence="3 5" id="KW-1133">Transmembrane helix</keyword>
<dbReference type="InterPro" id="IPR006685">
    <property type="entry name" value="MscS_channel_2nd"/>
</dbReference>
<evidence type="ECO:0000256" key="4">
    <source>
        <dbReference type="ARBA" id="ARBA00023136"/>
    </source>
</evidence>
<dbReference type="RefSeq" id="WP_089083190.1">
    <property type="nucleotide sequence ID" value="NZ_AP018823.1"/>
</dbReference>
<evidence type="ECO:0000256" key="3">
    <source>
        <dbReference type="ARBA" id="ARBA00022989"/>
    </source>
</evidence>
<dbReference type="PANTHER" id="PTHR30566">
    <property type="entry name" value="YNAI-RELATED MECHANOSENSITIVE ION CHANNEL"/>
    <property type="match status" value="1"/>
</dbReference>
<dbReference type="GO" id="GO:0008381">
    <property type="term" value="F:mechanosensitive monoatomic ion channel activity"/>
    <property type="evidence" value="ECO:0007669"/>
    <property type="project" value="UniProtKB-ARBA"/>
</dbReference>
<keyword evidence="4 5" id="KW-0472">Membrane</keyword>
<dbReference type="STRING" id="332411.VI06_01445"/>
<dbReference type="Gene3D" id="2.30.30.60">
    <property type="match status" value="1"/>
</dbReference>
<feature type="transmembrane region" description="Helical" evidence="5">
    <location>
        <begin position="60"/>
        <end position="75"/>
    </location>
</feature>
<dbReference type="Proteomes" id="UP000198290">
    <property type="component" value="Chromosome"/>
</dbReference>
<keyword evidence="2 5" id="KW-0812">Transmembrane</keyword>
<feature type="domain" description="Mechanosensitive ion channel MscS" evidence="6">
    <location>
        <begin position="104"/>
        <end position="170"/>
    </location>
</feature>
<name>A0A3G9GHA0_9NEIS</name>
<evidence type="ECO:0000256" key="1">
    <source>
        <dbReference type="ARBA" id="ARBA00004370"/>
    </source>
</evidence>
<reference evidence="8" key="3">
    <citation type="journal article" date="2017" name="Plant Physiol. Biochem.">
        <title>Differential oxidative and antioxidative response of duckweed Lemna minor toward plant growth promoting/inhibiting bacteria.</title>
        <authorList>
            <person name="Ishizawa H."/>
            <person name="Kuroda M."/>
            <person name="Morikawa M."/>
            <person name="Ike M."/>
        </authorList>
    </citation>
    <scope>NUCLEOTIDE SEQUENCE [LARGE SCALE GENOMIC DNA]</scope>
    <source>
        <strain evidence="8">H3</strain>
    </source>
</reference>
<evidence type="ECO:0000259" key="6">
    <source>
        <dbReference type="Pfam" id="PF00924"/>
    </source>
</evidence>
<sequence>MSELLDLLHQLRNDYSHEIVRSLMLIAVLLLIRLAVGHILSSNVNVPVEERRRWSVSTRNFLFIAGLAGIGMIWAEELQTIAVSMLAFAAALILATKELILCVSGFVVRHASNSYSLGDHIEVGNIRGRVVDIGLLSTTVMEIGPQHNAHQMTGRALTFPNSLLLSNAVIRENYMGDYVMHIINVPVGYQIPPTRAQHLLLAAAEEHCQQHVEAARVHMERMAERYLVDTPSVEPRIGMQAVDEKRYQLILRIAIPAKERQRIEQAIIYQFMAGCYPESAATPVPCVSK</sequence>
<organism evidence="7 8">
    <name type="scientific">Aquitalea magnusonii</name>
    <dbReference type="NCBI Taxonomy" id="332411"/>
    <lineage>
        <taxon>Bacteria</taxon>
        <taxon>Pseudomonadati</taxon>
        <taxon>Pseudomonadota</taxon>
        <taxon>Betaproteobacteria</taxon>
        <taxon>Neisseriales</taxon>
        <taxon>Chromobacteriaceae</taxon>
        <taxon>Aquitalea</taxon>
    </lineage>
</organism>
<reference evidence="8" key="1">
    <citation type="journal article" date="2017" name="Biotechnol. Biofuels">
        <title>Evaluation of environmental bacterial communities as a factor affecting the growth of duckweed Lemna minor.</title>
        <authorList>
            <person name="Ishizawa H."/>
            <person name="Kuroda M."/>
            <person name="Morikawa M."/>
            <person name="Ike M."/>
        </authorList>
    </citation>
    <scope>NUCLEOTIDE SEQUENCE [LARGE SCALE GENOMIC DNA]</scope>
    <source>
        <strain evidence="8">H3</strain>
    </source>
</reference>
<accession>A0A3G9GHA0</accession>
<protein>
    <submittedName>
        <fullName evidence="7">Probable integral membrane protein</fullName>
    </submittedName>
</protein>
<evidence type="ECO:0000256" key="2">
    <source>
        <dbReference type="ARBA" id="ARBA00022692"/>
    </source>
</evidence>
<dbReference type="Pfam" id="PF00924">
    <property type="entry name" value="MS_channel_2nd"/>
    <property type="match status" value="1"/>
</dbReference>
<dbReference type="GO" id="GO:0016020">
    <property type="term" value="C:membrane"/>
    <property type="evidence" value="ECO:0007669"/>
    <property type="project" value="UniProtKB-SubCell"/>
</dbReference>
<evidence type="ECO:0000256" key="5">
    <source>
        <dbReference type="SAM" id="Phobius"/>
    </source>
</evidence>
<dbReference type="PANTHER" id="PTHR30566:SF27">
    <property type="entry name" value="MECHANOSENSITIVE ION CHANNEL PROTEIN"/>
    <property type="match status" value="1"/>
</dbReference>
<evidence type="ECO:0000313" key="8">
    <source>
        <dbReference type="Proteomes" id="UP000198290"/>
    </source>
</evidence>
<dbReference type="SUPFAM" id="SSF50182">
    <property type="entry name" value="Sm-like ribonucleoproteins"/>
    <property type="match status" value="1"/>
</dbReference>
<dbReference type="EMBL" id="AP018823">
    <property type="protein sequence ID" value="BBF85621.1"/>
    <property type="molecule type" value="Genomic_DNA"/>
</dbReference>
<dbReference type="InterPro" id="IPR023408">
    <property type="entry name" value="MscS_beta-dom_sf"/>
</dbReference>
<dbReference type="InterPro" id="IPR010920">
    <property type="entry name" value="LSM_dom_sf"/>
</dbReference>